<feature type="transmembrane region" description="Helical" evidence="7">
    <location>
        <begin position="131"/>
        <end position="154"/>
    </location>
</feature>
<evidence type="ECO:0000313" key="9">
    <source>
        <dbReference type="EMBL" id="CAD9148079.1"/>
    </source>
</evidence>
<feature type="transmembrane region" description="Helical" evidence="7">
    <location>
        <begin position="99"/>
        <end position="119"/>
    </location>
</feature>
<evidence type="ECO:0000256" key="3">
    <source>
        <dbReference type="ARBA" id="ARBA00022692"/>
    </source>
</evidence>
<feature type="transmembrane region" description="Helical" evidence="7">
    <location>
        <begin position="441"/>
        <end position="460"/>
    </location>
</feature>
<dbReference type="PROSITE" id="PS50850">
    <property type="entry name" value="MFS"/>
    <property type="match status" value="1"/>
</dbReference>
<accession>A0A7S1W4F3</accession>
<comment type="subcellular location">
    <subcellularLocation>
        <location evidence="1">Membrane</location>
        <topology evidence="1">Multi-pass membrane protein</topology>
    </subcellularLocation>
</comment>
<feature type="transmembrane region" description="Helical" evidence="7">
    <location>
        <begin position="379"/>
        <end position="397"/>
    </location>
</feature>
<dbReference type="InterPro" id="IPR005829">
    <property type="entry name" value="Sugar_transporter_CS"/>
</dbReference>
<feature type="domain" description="Major facilitator superfamily (MFS) profile" evidence="8">
    <location>
        <begin position="66"/>
        <end position="496"/>
    </location>
</feature>
<evidence type="ECO:0000256" key="7">
    <source>
        <dbReference type="SAM" id="Phobius"/>
    </source>
</evidence>
<evidence type="ECO:0000256" key="5">
    <source>
        <dbReference type="ARBA" id="ARBA00023136"/>
    </source>
</evidence>
<keyword evidence="5 7" id="KW-0472">Membrane</keyword>
<dbReference type="InterPro" id="IPR036259">
    <property type="entry name" value="MFS_trans_sf"/>
</dbReference>
<keyword evidence="3 7" id="KW-0812">Transmembrane</keyword>
<feature type="transmembrane region" description="Helical" evidence="7">
    <location>
        <begin position="307"/>
        <end position="327"/>
    </location>
</feature>
<keyword evidence="4 7" id="KW-1133">Transmembrane helix</keyword>
<gene>
    <name evidence="9" type="ORF">ACAT0790_LOCUS30384</name>
</gene>
<organism evidence="9">
    <name type="scientific">Alexandrium catenella</name>
    <name type="common">Red tide dinoflagellate</name>
    <name type="synonym">Gonyaulax catenella</name>
    <dbReference type="NCBI Taxonomy" id="2925"/>
    <lineage>
        <taxon>Eukaryota</taxon>
        <taxon>Sar</taxon>
        <taxon>Alveolata</taxon>
        <taxon>Dinophyceae</taxon>
        <taxon>Gonyaulacales</taxon>
        <taxon>Pyrocystaceae</taxon>
        <taxon>Alexandrium</taxon>
    </lineage>
</organism>
<dbReference type="PANTHER" id="PTHR23511">
    <property type="entry name" value="SYNAPTIC VESICLE GLYCOPROTEIN 2"/>
    <property type="match status" value="1"/>
</dbReference>
<dbReference type="AlphaFoldDB" id="A0A7S1W4F3"/>
<dbReference type="PANTHER" id="PTHR23511:SF5">
    <property type="entry name" value="MAJOR FACILITATOR-TYPE TRANSPORTER HXNZ-RELATED"/>
    <property type="match status" value="1"/>
</dbReference>
<keyword evidence="2" id="KW-0813">Transport</keyword>
<feature type="region of interest" description="Disordered" evidence="6">
    <location>
        <begin position="23"/>
        <end position="43"/>
    </location>
</feature>
<protein>
    <recommendedName>
        <fullName evidence="8">Major facilitator superfamily (MFS) profile domain-containing protein</fullName>
    </recommendedName>
</protein>
<evidence type="ECO:0000256" key="2">
    <source>
        <dbReference type="ARBA" id="ARBA00022448"/>
    </source>
</evidence>
<dbReference type="PROSITE" id="PS00217">
    <property type="entry name" value="SUGAR_TRANSPORT_2"/>
    <property type="match status" value="1"/>
</dbReference>
<dbReference type="GO" id="GO:0016020">
    <property type="term" value="C:membrane"/>
    <property type="evidence" value="ECO:0007669"/>
    <property type="project" value="UniProtKB-SubCell"/>
</dbReference>
<dbReference type="SUPFAM" id="SSF103473">
    <property type="entry name" value="MFS general substrate transporter"/>
    <property type="match status" value="1"/>
</dbReference>
<reference evidence="9" key="1">
    <citation type="submission" date="2021-01" db="EMBL/GenBank/DDBJ databases">
        <authorList>
            <person name="Corre E."/>
            <person name="Pelletier E."/>
            <person name="Niang G."/>
            <person name="Scheremetjew M."/>
            <person name="Finn R."/>
            <person name="Kale V."/>
            <person name="Holt S."/>
            <person name="Cochrane G."/>
            <person name="Meng A."/>
            <person name="Brown T."/>
            <person name="Cohen L."/>
        </authorList>
    </citation>
    <scope>NUCLEOTIDE SEQUENCE</scope>
    <source>
        <strain evidence="9">OF101</strain>
    </source>
</reference>
<feature type="transmembrane region" description="Helical" evidence="7">
    <location>
        <begin position="219"/>
        <end position="243"/>
    </location>
</feature>
<dbReference type="InterPro" id="IPR005828">
    <property type="entry name" value="MFS_sugar_transport-like"/>
</dbReference>
<dbReference type="Gene3D" id="1.20.1250.20">
    <property type="entry name" value="MFS general substrate transporter like domains"/>
    <property type="match status" value="1"/>
</dbReference>
<evidence type="ECO:0000256" key="4">
    <source>
        <dbReference type="ARBA" id="ARBA00022989"/>
    </source>
</evidence>
<feature type="transmembrane region" description="Helical" evidence="7">
    <location>
        <begin position="347"/>
        <end position="372"/>
    </location>
</feature>
<proteinExistence type="predicted"/>
<dbReference type="InterPro" id="IPR020846">
    <property type="entry name" value="MFS_dom"/>
</dbReference>
<evidence type="ECO:0000259" key="8">
    <source>
        <dbReference type="PROSITE" id="PS50850"/>
    </source>
</evidence>
<evidence type="ECO:0000256" key="1">
    <source>
        <dbReference type="ARBA" id="ARBA00004141"/>
    </source>
</evidence>
<sequence length="525" mass="57777">MSTRNSRMTMVGRLLGRRLEMAEKKDEATPYEKSGPSFSPVSQASQQSTLPEVIENLGTGLFQVRTSLLAGPVWFADGAELILISAVSDTVSQEWNFNAAQRGMVVTFVYLGVLVGNILSGPVGDHFGRRLPILCSFQCIFFFSICSAMSWGFWSLSMFRFLVGASIGIGQPAQQALISEVTPSKWRIVFASSGQYLFAFGEVYSGFLMLADDPWMKDVHWRTLLVAGAVPSVIFGILAFLFLNQSPLFLACGGRNEETQEVLETMRLQNCAADVSIDFKPHRVICGGSGTQTRFARMLRVVFGKDYIVTTLVLIASCFVVNLGYYGSLYAFPNVMSGGVSIGSTPAAGLIYGGLMEMVGYTVGIMCILYIPRLTVMKIYVLGMGVALASFAIAAQQQHNGFMQFLTMFGYYGTKFFTAIGFLIFYLYATEVYPTSVRTTGTSVCFAGGRVAAMFSSLVYELVTYAFNSFAVFFWLMAATCLVNFFLIRFLTVETYGQVLNDMDDDDDIETIPETESPEYGSVQK</sequence>
<feature type="transmembrane region" description="Helical" evidence="7">
    <location>
        <begin position="409"/>
        <end position="429"/>
    </location>
</feature>
<name>A0A7S1W4F3_ALECA</name>
<dbReference type="Pfam" id="PF00083">
    <property type="entry name" value="Sugar_tr"/>
    <property type="match status" value="1"/>
</dbReference>
<dbReference type="GO" id="GO:0022857">
    <property type="term" value="F:transmembrane transporter activity"/>
    <property type="evidence" value="ECO:0007669"/>
    <property type="project" value="InterPro"/>
</dbReference>
<dbReference type="EMBL" id="HBGE01050272">
    <property type="protein sequence ID" value="CAD9148079.1"/>
    <property type="molecule type" value="Transcribed_RNA"/>
</dbReference>
<feature type="transmembrane region" description="Helical" evidence="7">
    <location>
        <begin position="466"/>
        <end position="488"/>
    </location>
</feature>
<evidence type="ECO:0000256" key="6">
    <source>
        <dbReference type="SAM" id="MobiDB-lite"/>
    </source>
</evidence>